<dbReference type="STRING" id="155417.A0A4Q4TP87"/>
<comment type="caution">
    <text evidence="5">The sequence shown here is derived from an EMBL/GenBank/DDBJ whole genome shotgun (WGS) entry which is preliminary data.</text>
</comment>
<evidence type="ECO:0000256" key="1">
    <source>
        <dbReference type="ARBA" id="ARBA00004123"/>
    </source>
</evidence>
<comment type="subcellular location">
    <subcellularLocation>
        <location evidence="1">Nucleus</location>
    </subcellularLocation>
</comment>
<evidence type="ECO:0000256" key="4">
    <source>
        <dbReference type="ARBA" id="ARBA00023242"/>
    </source>
</evidence>
<evidence type="ECO:0008006" key="7">
    <source>
        <dbReference type="Google" id="ProtNLM"/>
    </source>
</evidence>
<name>A0A4Q4TP87_9PEZI</name>
<proteinExistence type="predicted"/>
<dbReference type="GO" id="GO:0000124">
    <property type="term" value="C:SAGA complex"/>
    <property type="evidence" value="ECO:0007669"/>
    <property type="project" value="UniProtKB-ARBA"/>
</dbReference>
<dbReference type="PANTHER" id="PTHR21277">
    <property type="entry name" value="TRANSCRIPTIONAL ADAPTER 1"/>
    <property type="match status" value="1"/>
</dbReference>
<gene>
    <name evidence="5" type="ORF">DL764_001876</name>
</gene>
<dbReference type="AlphaFoldDB" id="A0A4Q4TP87"/>
<evidence type="ECO:0000256" key="2">
    <source>
        <dbReference type="ARBA" id="ARBA00023015"/>
    </source>
</evidence>
<keyword evidence="4" id="KW-0539">Nucleus</keyword>
<dbReference type="PANTHER" id="PTHR21277:SF5">
    <property type="entry name" value="TRANSCRIPTIONAL ADAPTER 1"/>
    <property type="match status" value="1"/>
</dbReference>
<organism evidence="5 6">
    <name type="scientific">Monosporascus ibericus</name>
    <dbReference type="NCBI Taxonomy" id="155417"/>
    <lineage>
        <taxon>Eukaryota</taxon>
        <taxon>Fungi</taxon>
        <taxon>Dikarya</taxon>
        <taxon>Ascomycota</taxon>
        <taxon>Pezizomycotina</taxon>
        <taxon>Sordariomycetes</taxon>
        <taxon>Xylariomycetidae</taxon>
        <taxon>Xylariales</taxon>
        <taxon>Xylariales incertae sedis</taxon>
        <taxon>Monosporascus</taxon>
    </lineage>
</organism>
<protein>
    <recommendedName>
        <fullName evidence="7">Transcriptional coactivator HFI1/ADA1</fullName>
    </recommendedName>
</protein>
<evidence type="ECO:0000313" key="6">
    <source>
        <dbReference type="Proteomes" id="UP000293360"/>
    </source>
</evidence>
<dbReference type="GO" id="GO:0005634">
    <property type="term" value="C:nucleus"/>
    <property type="evidence" value="ECO:0007669"/>
    <property type="project" value="UniProtKB-SubCell"/>
</dbReference>
<accession>A0A4Q4TP87</accession>
<keyword evidence="6" id="KW-1185">Reference proteome</keyword>
<reference evidence="5 6" key="1">
    <citation type="submission" date="2018-06" db="EMBL/GenBank/DDBJ databases">
        <title>Complete Genomes of Monosporascus.</title>
        <authorList>
            <person name="Robinson A.J."/>
            <person name="Natvig D.O."/>
        </authorList>
    </citation>
    <scope>NUCLEOTIDE SEQUENCE [LARGE SCALE GENOMIC DNA]</scope>
    <source>
        <strain evidence="5 6">CBS 110550</strain>
    </source>
</reference>
<evidence type="ECO:0000313" key="5">
    <source>
        <dbReference type="EMBL" id="RYP08488.1"/>
    </source>
</evidence>
<dbReference type="OrthoDB" id="10264870at2759"/>
<keyword evidence="3" id="KW-0804">Transcription</keyword>
<dbReference type="GO" id="GO:0003713">
    <property type="term" value="F:transcription coactivator activity"/>
    <property type="evidence" value="ECO:0007669"/>
    <property type="project" value="TreeGrafter"/>
</dbReference>
<sequence length="374" mass="41134">MPDIDPAALSRPSVSLSTPILKSITVSAPTSQKVTKTSQIIPARIDLEPLYTALKSAIGTEQWTFYKESTTQFMLGRLNQTEYSDRIDPILSSGNGDKTHLHNQLLAAIYGNLTREMPDQGLAPWVSANDKPTANVGAKPVTGDAAERRLKAEVMLLPSRDRRRIKDLVHNEYDPSEAMASLVNGHAPDAAQFMTIATETFIKEFLSVVFRRTRSNGPGDSGNAGFAAGSAWIQTHKYRRRLRREESALAKGEISRDKSGLLPIEAKSASERRPLDIADLRLALDIGDCHLSSFPAVTKSIVYNYREGELEHWNDYTYIDGHKSTIFQDIGVGGIDSHPEPMDIDPEDHGVWEGAEHADIEALDAVLDSCLVGV</sequence>
<dbReference type="Proteomes" id="UP000293360">
    <property type="component" value="Unassembled WGS sequence"/>
</dbReference>
<dbReference type="Pfam" id="PF12767">
    <property type="entry name" value="SAGA-Tad1"/>
    <property type="match status" value="1"/>
</dbReference>
<evidence type="ECO:0000256" key="3">
    <source>
        <dbReference type="ARBA" id="ARBA00023163"/>
    </source>
</evidence>
<dbReference type="GO" id="GO:0006357">
    <property type="term" value="P:regulation of transcription by RNA polymerase II"/>
    <property type="evidence" value="ECO:0007669"/>
    <property type="project" value="TreeGrafter"/>
</dbReference>
<dbReference type="InterPro" id="IPR024738">
    <property type="entry name" value="Hfi1/Tada1"/>
</dbReference>
<keyword evidence="2" id="KW-0805">Transcription regulation</keyword>
<dbReference type="EMBL" id="QJNU01000061">
    <property type="protein sequence ID" value="RYP08488.1"/>
    <property type="molecule type" value="Genomic_DNA"/>
</dbReference>